<dbReference type="SUPFAM" id="SSF48452">
    <property type="entry name" value="TPR-like"/>
    <property type="match status" value="1"/>
</dbReference>
<dbReference type="Gene3D" id="1.25.40.10">
    <property type="entry name" value="Tetratricopeptide repeat domain"/>
    <property type="match status" value="1"/>
</dbReference>
<organism evidence="1 2">
    <name type="scientific">Trinickia symbiotica</name>
    <dbReference type="NCBI Taxonomy" id="863227"/>
    <lineage>
        <taxon>Bacteria</taxon>
        <taxon>Pseudomonadati</taxon>
        <taxon>Pseudomonadota</taxon>
        <taxon>Betaproteobacteria</taxon>
        <taxon>Burkholderiales</taxon>
        <taxon>Burkholderiaceae</taxon>
        <taxon>Trinickia</taxon>
    </lineage>
</organism>
<dbReference type="RefSeq" id="WP_107152795.1">
    <property type="nucleotide sequence ID" value="NZ_PYUC01000011.1"/>
</dbReference>
<sequence>MTMSNSVADDDHEVLQRFFANGGSLWMLTDIPKKDLGTMYAYATQLFEAGEFEAARNVYLILVRVDHWNFDYWFALGLCCQRLAAHNEAVFSFARAGMIHIDDPRASFFAGISYRALGNEEYARKAFDAALRWCGEQPRYDEIRKSVVEQLSHCSSKEK</sequence>
<dbReference type="Proteomes" id="UP000240638">
    <property type="component" value="Unassembled WGS sequence"/>
</dbReference>
<evidence type="ECO:0000313" key="1">
    <source>
        <dbReference type="EMBL" id="PTB18746.1"/>
    </source>
</evidence>
<dbReference type="PRINTS" id="PR01595">
    <property type="entry name" value="SYCDCHAPRONE"/>
</dbReference>
<dbReference type="EMBL" id="PYUC01000011">
    <property type="protein sequence ID" value="PTB18746.1"/>
    <property type="molecule type" value="Genomic_DNA"/>
</dbReference>
<reference evidence="1 2" key="1">
    <citation type="submission" date="2018-03" db="EMBL/GenBank/DDBJ databases">
        <title>Whole genome analyses suggest that Burkholderia sensu lato contains two further novel genera in the rhizoxinica-symbiotica group Mycetohabitans gen. nov., and Trinickia gen. nov.: implications for the evolution of diazotrophy and nodulation in the Burkholderiaceae.</title>
        <authorList>
            <person name="Estrada De Los Santos P."/>
            <person name="Palmer M."/>
            <person name="Chavez-Ramirez B."/>
            <person name="Steenkamp E.T."/>
            <person name="Hirsch A.M."/>
            <person name="Manyaka P."/>
            <person name="Maluk M."/>
            <person name="Lafos M."/>
            <person name="Crook M."/>
            <person name="Gross E."/>
            <person name="Simon M.F."/>
            <person name="Bueno Dos Reis Junior F."/>
            <person name="Poole P.S."/>
            <person name="Venter S.N."/>
            <person name="James E.K."/>
        </authorList>
    </citation>
    <scope>NUCLEOTIDE SEQUENCE [LARGE SCALE GENOMIC DNA]</scope>
    <source>
        <strain evidence="1 2">JPY-366</strain>
    </source>
</reference>
<dbReference type="NCBIfam" id="TIGR02552">
    <property type="entry name" value="LcrH_SycD"/>
    <property type="match status" value="1"/>
</dbReference>
<dbReference type="InterPro" id="IPR011990">
    <property type="entry name" value="TPR-like_helical_dom_sf"/>
</dbReference>
<dbReference type="InterPro" id="IPR005415">
    <property type="entry name" value="T3SS_Ca_resp_chp_LcrH/SycD"/>
</dbReference>
<dbReference type="PIRSF" id="PIRSF003165">
    <property type="entry name" value="Chaperone_SicA"/>
    <property type="match status" value="1"/>
</dbReference>
<proteinExistence type="predicted"/>
<dbReference type="AlphaFoldDB" id="A0A2T3XQE7"/>
<gene>
    <name evidence="1" type="ORF">C9I57_21525</name>
</gene>
<dbReference type="InterPro" id="IPR016379">
    <property type="entry name" value="T3SS_Ca_resp_chp_LcrH/SycD_sub"/>
</dbReference>
<name>A0A2T3XQE7_9BURK</name>
<comment type="caution">
    <text evidence="1">The sequence shown here is derived from an EMBL/GenBank/DDBJ whole genome shotgun (WGS) entry which is preliminary data.</text>
</comment>
<accession>A0A2T3XQE7</accession>
<evidence type="ECO:0000313" key="2">
    <source>
        <dbReference type="Proteomes" id="UP000240638"/>
    </source>
</evidence>
<protein>
    <submittedName>
        <fullName evidence="1">CesD/SycD/LcrH family type III secretion system chaperone</fullName>
    </submittedName>
</protein>